<proteinExistence type="predicted"/>
<evidence type="ECO:0000313" key="3">
    <source>
        <dbReference type="Proteomes" id="UP000291343"/>
    </source>
</evidence>
<organism evidence="2 3">
    <name type="scientific">Laodelphax striatellus</name>
    <name type="common">Small brown planthopper</name>
    <name type="synonym">Delphax striatella</name>
    <dbReference type="NCBI Taxonomy" id="195883"/>
    <lineage>
        <taxon>Eukaryota</taxon>
        <taxon>Metazoa</taxon>
        <taxon>Ecdysozoa</taxon>
        <taxon>Arthropoda</taxon>
        <taxon>Hexapoda</taxon>
        <taxon>Insecta</taxon>
        <taxon>Pterygota</taxon>
        <taxon>Neoptera</taxon>
        <taxon>Paraneoptera</taxon>
        <taxon>Hemiptera</taxon>
        <taxon>Auchenorrhyncha</taxon>
        <taxon>Fulgoroidea</taxon>
        <taxon>Delphacidae</taxon>
        <taxon>Criomorphinae</taxon>
        <taxon>Laodelphax</taxon>
    </lineage>
</organism>
<gene>
    <name evidence="2" type="ORF">LSTR_LSTR013427</name>
</gene>
<dbReference type="Proteomes" id="UP000291343">
    <property type="component" value="Unassembled WGS sequence"/>
</dbReference>
<feature type="compositionally biased region" description="Basic and acidic residues" evidence="1">
    <location>
        <begin position="68"/>
        <end position="78"/>
    </location>
</feature>
<keyword evidence="3" id="KW-1185">Reference proteome</keyword>
<dbReference type="EMBL" id="QKKF02022158">
    <property type="protein sequence ID" value="RZF38604.1"/>
    <property type="molecule type" value="Genomic_DNA"/>
</dbReference>
<dbReference type="InParanoid" id="A0A482WYJ7"/>
<feature type="compositionally biased region" description="Polar residues" evidence="1">
    <location>
        <begin position="79"/>
        <end position="91"/>
    </location>
</feature>
<protein>
    <submittedName>
        <fullName evidence="2">Uncharacterized protein</fullName>
    </submittedName>
</protein>
<comment type="caution">
    <text evidence="2">The sequence shown here is derived from an EMBL/GenBank/DDBJ whole genome shotgun (WGS) entry which is preliminary data.</text>
</comment>
<dbReference type="AlphaFoldDB" id="A0A482WYJ7"/>
<evidence type="ECO:0000313" key="2">
    <source>
        <dbReference type="EMBL" id="RZF38604.1"/>
    </source>
</evidence>
<dbReference type="OrthoDB" id="26278at2759"/>
<evidence type="ECO:0000256" key="1">
    <source>
        <dbReference type="SAM" id="MobiDB-lite"/>
    </source>
</evidence>
<name>A0A482WYJ7_LAOST</name>
<accession>A0A482WYJ7</accession>
<reference evidence="2 3" key="1">
    <citation type="journal article" date="2017" name="Gigascience">
        <title>Genome sequence of the small brown planthopper, Laodelphax striatellus.</title>
        <authorList>
            <person name="Zhu J."/>
            <person name="Jiang F."/>
            <person name="Wang X."/>
            <person name="Yang P."/>
            <person name="Bao Y."/>
            <person name="Zhao W."/>
            <person name="Wang W."/>
            <person name="Lu H."/>
            <person name="Wang Q."/>
            <person name="Cui N."/>
            <person name="Li J."/>
            <person name="Chen X."/>
            <person name="Luo L."/>
            <person name="Yu J."/>
            <person name="Kang L."/>
            <person name="Cui F."/>
        </authorList>
    </citation>
    <scope>NUCLEOTIDE SEQUENCE [LARGE SCALE GENOMIC DNA]</scope>
    <source>
        <strain evidence="2">Lst14</strain>
    </source>
</reference>
<sequence>MQTTEGGRKLNQAMVSTGRAVATTGRAVGGAISQAKGALSSWWSNLTTAQSPTEAGPQENGLQSADQDTSRSADKDTSRSNSMTSSGIMQV</sequence>
<feature type="region of interest" description="Disordered" evidence="1">
    <location>
        <begin position="45"/>
        <end position="91"/>
    </location>
</feature>